<dbReference type="InterPro" id="IPR014917">
    <property type="entry name" value="DUF1800"/>
</dbReference>
<evidence type="ECO:0000313" key="1">
    <source>
        <dbReference type="EMBL" id="BBP00813.1"/>
    </source>
</evidence>
<proteinExistence type="predicted"/>
<dbReference type="Pfam" id="PF08811">
    <property type="entry name" value="DUF1800"/>
    <property type="match status" value="1"/>
</dbReference>
<evidence type="ECO:0008006" key="3">
    <source>
        <dbReference type="Google" id="ProtNLM"/>
    </source>
</evidence>
<dbReference type="AlphaFoldDB" id="A0A809S8V8"/>
<sequence>MPAMVRSQIAAMDISQRTPIDLLAERRLAEQQVNAANPDMKDKLQQALNQHTGLYVQQAAERRVLRAIYSTNQLQEMLTWFWFNHFNVFQYKGNNSLLLADYEEHAIRPHVLGKFRDLLLATLTHPAMLIYLDNAQNSAGAVNENYAREIMELHTMGVDSGYTQADVENLARILTGVGVDLAGNGCLAGTSQLANVTASSSLFCFNPKRHDQHAKFFLGQNFPAGGNADEVVRAVDMLAQQPATAHFIAHQLALYFLDDNPPASVVDEMAHTFSKTDGDIAKTLNTLFHSAAFSSGQYLGSKYKDPVQYVLSSMRLLYGGEPIQDVRPVVNWINQLGEPLYTHLTPEGYGMRKQDSLSADQMAKRFEIARAMFWNAGTLYTNEQLAISLDATDKKQLQTVRNEARIAHPVDTFGIYDLIRPLLSSQTSQILRQTLTMDEWNSLLLSSPEFMYR</sequence>
<accession>A0A809S8V8</accession>
<reference evidence="2" key="1">
    <citation type="submission" date="2019-11" db="EMBL/GenBank/DDBJ databases">
        <title>Isolation and characterization of a novel species in the genus Sulfuriferula.</title>
        <authorList>
            <person name="Mochizuki J."/>
            <person name="Kojima H."/>
            <person name="Fukui M."/>
        </authorList>
    </citation>
    <scope>NUCLEOTIDE SEQUENCE [LARGE SCALE GENOMIC DNA]</scope>
    <source>
        <strain evidence="2">SGTM</strain>
    </source>
</reference>
<organism evidence="1 2">
    <name type="scientific">Sulfuriferula nivalis</name>
    <dbReference type="NCBI Taxonomy" id="2675298"/>
    <lineage>
        <taxon>Bacteria</taxon>
        <taxon>Pseudomonadati</taxon>
        <taxon>Pseudomonadota</taxon>
        <taxon>Betaproteobacteria</taxon>
        <taxon>Nitrosomonadales</taxon>
        <taxon>Sulfuricellaceae</taxon>
        <taxon>Sulfuriferula</taxon>
    </lineage>
</organism>
<dbReference type="Proteomes" id="UP000463939">
    <property type="component" value="Chromosome"/>
</dbReference>
<evidence type="ECO:0000313" key="2">
    <source>
        <dbReference type="Proteomes" id="UP000463939"/>
    </source>
</evidence>
<name>A0A809S8V8_9PROT</name>
<dbReference type="EMBL" id="AP021881">
    <property type="protein sequence ID" value="BBP00813.1"/>
    <property type="molecule type" value="Genomic_DNA"/>
</dbReference>
<keyword evidence="2" id="KW-1185">Reference proteome</keyword>
<dbReference type="KEGG" id="sniv:SFSGTM_15210"/>
<gene>
    <name evidence="1" type="ORF">SFSGTM_15210</name>
</gene>
<protein>
    <recommendedName>
        <fullName evidence="3">DUF1800 domain-containing protein</fullName>
    </recommendedName>
</protein>